<feature type="region of interest" description="Disordered" evidence="1">
    <location>
        <begin position="1"/>
        <end position="24"/>
    </location>
</feature>
<dbReference type="EMBL" id="JAMKOV010000004">
    <property type="protein sequence ID" value="KAI8040679.1"/>
    <property type="molecule type" value="Genomic_DNA"/>
</dbReference>
<evidence type="ECO:0000256" key="1">
    <source>
        <dbReference type="SAM" id="MobiDB-lite"/>
    </source>
</evidence>
<protein>
    <submittedName>
        <fullName evidence="2">Uncharacterized protein</fullName>
    </submittedName>
</protein>
<dbReference type="AlphaFoldDB" id="A0A9P9YQC5"/>
<feature type="compositionally biased region" description="Polar residues" evidence="1">
    <location>
        <begin position="1"/>
        <end position="11"/>
    </location>
</feature>
<proteinExistence type="predicted"/>
<organism evidence="2 3">
    <name type="scientific">Drosophila gunungcola</name>
    <name type="common">fruit fly</name>
    <dbReference type="NCBI Taxonomy" id="103775"/>
    <lineage>
        <taxon>Eukaryota</taxon>
        <taxon>Metazoa</taxon>
        <taxon>Ecdysozoa</taxon>
        <taxon>Arthropoda</taxon>
        <taxon>Hexapoda</taxon>
        <taxon>Insecta</taxon>
        <taxon>Pterygota</taxon>
        <taxon>Neoptera</taxon>
        <taxon>Endopterygota</taxon>
        <taxon>Diptera</taxon>
        <taxon>Brachycera</taxon>
        <taxon>Muscomorpha</taxon>
        <taxon>Ephydroidea</taxon>
        <taxon>Drosophilidae</taxon>
        <taxon>Drosophila</taxon>
        <taxon>Sophophora</taxon>
    </lineage>
</organism>
<reference evidence="2" key="1">
    <citation type="journal article" date="2023" name="Genome Biol. Evol.">
        <title>Long-read-based Genome Assembly of Drosophila gunungcola Reveals Fewer Chemosensory Genes in Flower-breeding Species.</title>
        <authorList>
            <person name="Negi A."/>
            <person name="Liao B.Y."/>
            <person name="Yeh S.D."/>
        </authorList>
    </citation>
    <scope>NUCLEOTIDE SEQUENCE</scope>
    <source>
        <strain evidence="2">Sukarami</strain>
    </source>
</reference>
<evidence type="ECO:0000313" key="2">
    <source>
        <dbReference type="EMBL" id="KAI8040679.1"/>
    </source>
</evidence>
<dbReference type="Proteomes" id="UP001059596">
    <property type="component" value="Unassembled WGS sequence"/>
</dbReference>
<evidence type="ECO:0000313" key="3">
    <source>
        <dbReference type="Proteomes" id="UP001059596"/>
    </source>
</evidence>
<keyword evidence="3" id="KW-1185">Reference proteome</keyword>
<feature type="non-terminal residue" evidence="2">
    <location>
        <position position="1"/>
    </location>
</feature>
<name>A0A9P9YQC5_9MUSC</name>
<gene>
    <name evidence="2" type="ORF">M5D96_006622</name>
</gene>
<sequence length="60" mass="6614">QINQLTSQTRGSCRPGQASNLKPKANTIAKINLTARPAFSPKHVFRATLEKNSLLTQQHT</sequence>
<accession>A0A9P9YQC5</accession>
<comment type="caution">
    <text evidence="2">The sequence shown here is derived from an EMBL/GenBank/DDBJ whole genome shotgun (WGS) entry which is preliminary data.</text>
</comment>